<comment type="function">
    <text evidence="1">General (non sugar-specific) component of the phosphoenolpyruvate-dependent sugar phosphotransferase system (sugar PTS). This major carbohydrate active-transport system catalyzes the phosphorylation of incoming sugar substrates concomitantly with their translocation across the cell membrane. The phosphoryl group from phosphoenolpyruvate (PEP) is transferred to the phosphoryl carrier protein HPr by enzyme I. Phospho-HPr then transfers it to the PTS EIIA domain.</text>
</comment>
<dbReference type="Pfam" id="PF00381">
    <property type="entry name" value="PTS-HPr"/>
    <property type="match status" value="1"/>
</dbReference>
<dbReference type="InterPro" id="IPR000032">
    <property type="entry name" value="HPr-like"/>
</dbReference>
<dbReference type="Gene3D" id="3.30.1340.10">
    <property type="entry name" value="HPr-like"/>
    <property type="match status" value="1"/>
</dbReference>
<evidence type="ECO:0000256" key="5">
    <source>
        <dbReference type="ARBA" id="ARBA00022683"/>
    </source>
</evidence>
<accession>A0A1H3X1Q2</accession>
<dbReference type="InterPro" id="IPR050399">
    <property type="entry name" value="HPr"/>
</dbReference>
<dbReference type="PROSITE" id="PS00369">
    <property type="entry name" value="PTS_HPR_HIS"/>
    <property type="match status" value="1"/>
</dbReference>
<proteinExistence type="predicted"/>
<dbReference type="OrthoDB" id="9809047at2"/>
<evidence type="ECO:0000256" key="2">
    <source>
        <dbReference type="ARBA" id="ARBA00004496"/>
    </source>
</evidence>
<dbReference type="GO" id="GO:0009401">
    <property type="term" value="P:phosphoenolpyruvate-dependent sugar phosphotransferase system"/>
    <property type="evidence" value="ECO:0007669"/>
    <property type="project" value="UniProtKB-KW"/>
</dbReference>
<gene>
    <name evidence="7" type="ORF">SAMN02910418_00579</name>
</gene>
<protein>
    <recommendedName>
        <fullName evidence="3">Phosphocarrier protein HPr</fullName>
    </recommendedName>
</protein>
<dbReference type="NCBIfam" id="TIGR01003">
    <property type="entry name" value="PTS_HPr_family"/>
    <property type="match status" value="1"/>
</dbReference>
<evidence type="ECO:0000313" key="8">
    <source>
        <dbReference type="Proteomes" id="UP000199288"/>
    </source>
</evidence>
<dbReference type="Proteomes" id="UP000199288">
    <property type="component" value="Unassembled WGS sequence"/>
</dbReference>
<name>A0A1H3X1Q2_9ACTO</name>
<dbReference type="PANTHER" id="PTHR33705:SF2">
    <property type="entry name" value="PHOSPHOCARRIER PROTEIN NPR"/>
    <property type="match status" value="1"/>
</dbReference>
<dbReference type="AlphaFoldDB" id="A0A1H3X1Q2"/>
<evidence type="ECO:0000256" key="3">
    <source>
        <dbReference type="ARBA" id="ARBA00020422"/>
    </source>
</evidence>
<dbReference type="PRINTS" id="PR00107">
    <property type="entry name" value="PHOSPHOCPHPR"/>
</dbReference>
<dbReference type="EMBL" id="FNQV01000003">
    <property type="protein sequence ID" value="SDZ93316.1"/>
    <property type="molecule type" value="Genomic_DNA"/>
</dbReference>
<keyword evidence="8" id="KW-1185">Reference proteome</keyword>
<organism evidence="7 8">
    <name type="scientific">Bowdeniella nasicola</name>
    <dbReference type="NCBI Taxonomy" id="208480"/>
    <lineage>
        <taxon>Bacteria</taxon>
        <taxon>Bacillati</taxon>
        <taxon>Actinomycetota</taxon>
        <taxon>Actinomycetes</taxon>
        <taxon>Actinomycetales</taxon>
        <taxon>Actinomycetaceae</taxon>
        <taxon>Bowdeniella</taxon>
    </lineage>
</organism>
<dbReference type="InterPro" id="IPR001020">
    <property type="entry name" value="PTS_HPr_His_P_site"/>
</dbReference>
<keyword evidence="4" id="KW-0963">Cytoplasm</keyword>
<sequence>MISRTATIGAKSGLHARPAALFVNAVNDSGAEVTISFDGNEADASSLLEVITLGAERGDEVTLMAEDSAASVLDELVELLSRSEA</sequence>
<evidence type="ECO:0000256" key="4">
    <source>
        <dbReference type="ARBA" id="ARBA00022490"/>
    </source>
</evidence>
<evidence type="ECO:0000313" key="7">
    <source>
        <dbReference type="EMBL" id="SDZ93316.1"/>
    </source>
</evidence>
<keyword evidence="5" id="KW-0598">Phosphotransferase system</keyword>
<reference evidence="8" key="1">
    <citation type="submission" date="2016-10" db="EMBL/GenBank/DDBJ databases">
        <authorList>
            <person name="Varghese N."/>
            <person name="Submissions S."/>
        </authorList>
    </citation>
    <scope>NUCLEOTIDE SEQUENCE [LARGE SCALE GENOMIC DNA]</scope>
    <source>
        <strain evidence="8">KPR-1</strain>
    </source>
</reference>
<dbReference type="RefSeq" id="WP_092561808.1">
    <property type="nucleotide sequence ID" value="NZ_FNQV01000003.1"/>
</dbReference>
<evidence type="ECO:0000256" key="1">
    <source>
        <dbReference type="ARBA" id="ARBA00003681"/>
    </source>
</evidence>
<dbReference type="CDD" id="cd00367">
    <property type="entry name" value="PTS-HPr_like"/>
    <property type="match status" value="1"/>
</dbReference>
<dbReference type="SUPFAM" id="SSF55594">
    <property type="entry name" value="HPr-like"/>
    <property type="match status" value="1"/>
</dbReference>
<dbReference type="PROSITE" id="PS51350">
    <property type="entry name" value="PTS_HPR_DOM"/>
    <property type="match status" value="1"/>
</dbReference>
<dbReference type="PANTHER" id="PTHR33705">
    <property type="entry name" value="PHOSPHOCARRIER PROTEIN HPR"/>
    <property type="match status" value="1"/>
</dbReference>
<feature type="domain" description="HPr" evidence="6">
    <location>
        <begin position="1"/>
        <end position="85"/>
    </location>
</feature>
<evidence type="ECO:0000259" key="6">
    <source>
        <dbReference type="PROSITE" id="PS51350"/>
    </source>
</evidence>
<dbReference type="GO" id="GO:0005737">
    <property type="term" value="C:cytoplasm"/>
    <property type="evidence" value="ECO:0007669"/>
    <property type="project" value="UniProtKB-SubCell"/>
</dbReference>
<comment type="subcellular location">
    <subcellularLocation>
        <location evidence="2">Cytoplasm</location>
    </subcellularLocation>
</comment>
<dbReference type="InterPro" id="IPR035895">
    <property type="entry name" value="HPr-like_sf"/>
</dbReference>